<sequence length="434" mass="49896">MKILVPILRFNWYRTLAPVIDECLRRGHEVTCLHNDSERNFESNRPNDRLFPRFQHGTPLVDGYRNDDELYRKILGGDHEYLLSIDLPLREWIEDPKWSARKFQYVSITTPDTLKRLHDRETVAAVDCFALRTEYELEATILDRTTDYRSLYEEACSLEKDGLRYKGFVEPRLGKEWNPELVDEFRRKSRICGYPLLDALNLVDRDEFRKQLGVESGRPIIGFWATPTAGRGAHASWDWIFAEQRMHYFYAKAIRAYGIRGIAMPYVNEAHLVRSVYDFAQKNGAFLVTKLRHYQKPGESVYSTYTDRVLGEDCFYPHSAMSLAAVSDLMIGFTTSGTPEAVWSGSPVLDIEVPGSRRDLLCKSLHIWDGMLNHPGVVRSMTSQKVKTDLADKNLESFRFDAKAREDYMKKFCGPEGGGYSANVLDAVENLTGN</sequence>
<evidence type="ECO:0000313" key="1">
    <source>
        <dbReference type="EMBL" id="MBC2601089.1"/>
    </source>
</evidence>
<comment type="caution">
    <text evidence="1">The sequence shown here is derived from an EMBL/GenBank/DDBJ whole genome shotgun (WGS) entry which is preliminary data.</text>
</comment>
<reference evidence="1 2" key="1">
    <citation type="submission" date="2020-07" db="EMBL/GenBank/DDBJ databases">
        <authorList>
            <person name="Feng X."/>
        </authorList>
    </citation>
    <scope>NUCLEOTIDE SEQUENCE [LARGE SCALE GENOMIC DNA]</scope>
    <source>
        <strain evidence="1 2">JCM14086</strain>
    </source>
</reference>
<organism evidence="1 2">
    <name type="scientific">Puniceicoccus vermicola</name>
    <dbReference type="NCBI Taxonomy" id="388746"/>
    <lineage>
        <taxon>Bacteria</taxon>
        <taxon>Pseudomonadati</taxon>
        <taxon>Verrucomicrobiota</taxon>
        <taxon>Opitutia</taxon>
        <taxon>Puniceicoccales</taxon>
        <taxon>Puniceicoccaceae</taxon>
        <taxon>Puniceicoccus</taxon>
    </lineage>
</organism>
<evidence type="ECO:0000313" key="2">
    <source>
        <dbReference type="Proteomes" id="UP000525652"/>
    </source>
</evidence>
<evidence type="ECO:0008006" key="3">
    <source>
        <dbReference type="Google" id="ProtNLM"/>
    </source>
</evidence>
<name>A0A7X1AWI3_9BACT</name>
<dbReference type="AlphaFoldDB" id="A0A7X1AWI3"/>
<accession>A0A7X1AWI3</accession>
<protein>
    <recommendedName>
        <fullName evidence="3">Glycosyltransferase family 4 protein</fullName>
    </recommendedName>
</protein>
<dbReference type="Proteomes" id="UP000525652">
    <property type="component" value="Unassembled WGS sequence"/>
</dbReference>
<keyword evidence="2" id="KW-1185">Reference proteome</keyword>
<dbReference type="EMBL" id="JACHVA010000046">
    <property type="protein sequence ID" value="MBC2601089.1"/>
    <property type="molecule type" value="Genomic_DNA"/>
</dbReference>
<gene>
    <name evidence="1" type="ORF">H5P30_04765</name>
</gene>
<proteinExistence type="predicted"/>
<dbReference type="RefSeq" id="WP_185691815.1">
    <property type="nucleotide sequence ID" value="NZ_JACHVA010000046.1"/>
</dbReference>